<feature type="transmembrane region" description="Helical" evidence="1">
    <location>
        <begin position="200"/>
        <end position="223"/>
    </location>
</feature>
<evidence type="ECO:0000313" key="3">
    <source>
        <dbReference type="Proteomes" id="UP000520814"/>
    </source>
</evidence>
<feature type="transmembrane region" description="Helical" evidence="1">
    <location>
        <begin position="263"/>
        <end position="286"/>
    </location>
</feature>
<accession>A0A7W9SY37</accession>
<reference evidence="2 3" key="1">
    <citation type="submission" date="2020-08" db="EMBL/GenBank/DDBJ databases">
        <title>Genomic Encyclopedia of Type Strains, Phase IV (KMG-IV): sequencing the most valuable type-strain genomes for metagenomic binning, comparative biology and taxonomic classification.</title>
        <authorList>
            <person name="Goeker M."/>
        </authorList>
    </citation>
    <scope>NUCLEOTIDE SEQUENCE [LARGE SCALE GENOMIC DNA]</scope>
    <source>
        <strain evidence="2 3">DSM 23562</strain>
    </source>
</reference>
<evidence type="ECO:0000313" key="2">
    <source>
        <dbReference type="EMBL" id="MBB6053984.1"/>
    </source>
</evidence>
<feature type="transmembrane region" description="Helical" evidence="1">
    <location>
        <begin position="232"/>
        <end position="257"/>
    </location>
</feature>
<feature type="transmembrane region" description="Helical" evidence="1">
    <location>
        <begin position="133"/>
        <end position="151"/>
    </location>
</feature>
<comment type="caution">
    <text evidence="2">The sequence shown here is derived from an EMBL/GenBank/DDBJ whole genome shotgun (WGS) entry which is preliminary data.</text>
</comment>
<dbReference type="Pfam" id="PF09721">
    <property type="entry name" value="Exosortase_EpsH"/>
    <property type="match status" value="1"/>
</dbReference>
<keyword evidence="1" id="KW-0472">Membrane</keyword>
<gene>
    <name evidence="2" type="ORF">HNQ39_005831</name>
</gene>
<name>A0A7W9SY37_ARMRO</name>
<protein>
    <recommendedName>
        <fullName evidence="4">Exosortase/archaeosortase family protein</fullName>
    </recommendedName>
</protein>
<feature type="transmembrane region" description="Helical" evidence="1">
    <location>
        <begin position="163"/>
        <end position="180"/>
    </location>
</feature>
<dbReference type="EMBL" id="JACHGW010000011">
    <property type="protein sequence ID" value="MBB6053984.1"/>
    <property type="molecule type" value="Genomic_DNA"/>
</dbReference>
<dbReference type="AlphaFoldDB" id="A0A7W9SY37"/>
<keyword evidence="1" id="KW-0812">Transmembrane</keyword>
<dbReference type="InterPro" id="IPR019127">
    <property type="entry name" value="Exosortase"/>
</dbReference>
<feature type="transmembrane region" description="Helical" evidence="1">
    <location>
        <begin position="94"/>
        <end position="127"/>
    </location>
</feature>
<feature type="transmembrane region" description="Helical" evidence="1">
    <location>
        <begin position="46"/>
        <end position="63"/>
    </location>
</feature>
<feature type="transmembrane region" description="Helical" evidence="1">
    <location>
        <begin position="12"/>
        <end position="34"/>
    </location>
</feature>
<keyword evidence="1" id="KW-1133">Transmembrane helix</keyword>
<keyword evidence="3" id="KW-1185">Reference proteome</keyword>
<proteinExistence type="predicted"/>
<dbReference type="RefSeq" id="WP_184204069.1">
    <property type="nucleotide sequence ID" value="NZ_JACHGW010000011.1"/>
</dbReference>
<sequence length="303" mass="33130">MTKNGIATPGKVQPFPLTWLWVLLPGIVLLWAPFRLTVPVWLAPNSQVIFQAWIPLVVAFLCWSRRSEWRETAAELVELFPDPRDPRRSGNLVLVLLGGLGLLFGLVASIPAVSMFCLCLMVCGGCYALAGPFLLRVVLSPLLFLFLMVPFPSGLLQNLTLRFQMTGAAMLGGALELLATKNRVLFTDVTMQGSGYTLQVTPSLSGLGTFFFAVVGTLAYVIWRRSSFGRGLVALIIAGFVSCVVSLLRLLTLGLIANGNRSVAEICVKIPALPAILLIWGLTWFFTRRLLSPRNKVQPEVDA</sequence>
<dbReference type="Proteomes" id="UP000520814">
    <property type="component" value="Unassembled WGS sequence"/>
</dbReference>
<organism evidence="2 3">
    <name type="scientific">Armatimonas rosea</name>
    <dbReference type="NCBI Taxonomy" id="685828"/>
    <lineage>
        <taxon>Bacteria</taxon>
        <taxon>Bacillati</taxon>
        <taxon>Armatimonadota</taxon>
        <taxon>Armatimonadia</taxon>
        <taxon>Armatimonadales</taxon>
        <taxon>Armatimonadaceae</taxon>
        <taxon>Armatimonas</taxon>
    </lineage>
</organism>
<evidence type="ECO:0000256" key="1">
    <source>
        <dbReference type="SAM" id="Phobius"/>
    </source>
</evidence>
<evidence type="ECO:0008006" key="4">
    <source>
        <dbReference type="Google" id="ProtNLM"/>
    </source>
</evidence>